<organism evidence="2 3">
    <name type="scientific">Polarella glacialis</name>
    <name type="common">Dinoflagellate</name>
    <dbReference type="NCBI Taxonomy" id="89957"/>
    <lineage>
        <taxon>Eukaryota</taxon>
        <taxon>Sar</taxon>
        <taxon>Alveolata</taxon>
        <taxon>Dinophyceae</taxon>
        <taxon>Suessiales</taxon>
        <taxon>Suessiaceae</taxon>
        <taxon>Polarella</taxon>
    </lineage>
</organism>
<comment type="caution">
    <text evidence="2">The sequence shown here is derived from an EMBL/GenBank/DDBJ whole genome shotgun (WGS) entry which is preliminary data.</text>
</comment>
<feature type="region of interest" description="Disordered" evidence="1">
    <location>
        <begin position="1"/>
        <end position="21"/>
    </location>
</feature>
<proteinExistence type="predicted"/>
<accession>A0A813JMV1</accession>
<evidence type="ECO:0000313" key="3">
    <source>
        <dbReference type="Proteomes" id="UP000626109"/>
    </source>
</evidence>
<sequence>MISDYADKYGSAAAQKGKPARAVPKIEGYYEPIKAEKKVEDARHELHWRHITEARAKDKRRRDGNRSNIGFGTLTTALKPPMSEVHYNFDGGPTCLASCWKSDYRANMTVGVHSSSNNSKMAQPTKLALCVASPISGFPGVIGDPNM</sequence>
<evidence type="ECO:0000256" key="1">
    <source>
        <dbReference type="SAM" id="MobiDB-lite"/>
    </source>
</evidence>
<reference evidence="2" key="1">
    <citation type="submission" date="2021-02" db="EMBL/GenBank/DDBJ databases">
        <authorList>
            <person name="Dougan E. K."/>
            <person name="Rhodes N."/>
            <person name="Thang M."/>
            <person name="Chan C."/>
        </authorList>
    </citation>
    <scope>NUCLEOTIDE SEQUENCE</scope>
</reference>
<protein>
    <submittedName>
        <fullName evidence="2">Uncharacterized protein</fullName>
    </submittedName>
</protein>
<name>A0A813JMV1_POLGL</name>
<feature type="compositionally biased region" description="Polar residues" evidence="1">
    <location>
        <begin position="66"/>
        <end position="75"/>
    </location>
</feature>
<dbReference type="EMBL" id="CAJNNW010026282">
    <property type="protein sequence ID" value="CAE8684152.1"/>
    <property type="molecule type" value="Genomic_DNA"/>
</dbReference>
<dbReference type="Proteomes" id="UP000626109">
    <property type="component" value="Unassembled WGS sequence"/>
</dbReference>
<feature type="region of interest" description="Disordered" evidence="1">
    <location>
        <begin position="55"/>
        <end position="75"/>
    </location>
</feature>
<dbReference type="AlphaFoldDB" id="A0A813JMV1"/>
<evidence type="ECO:0000313" key="2">
    <source>
        <dbReference type="EMBL" id="CAE8684152.1"/>
    </source>
</evidence>
<gene>
    <name evidence="2" type="ORF">PGLA2088_LOCUS23830</name>
</gene>